<dbReference type="InterPro" id="IPR051339">
    <property type="entry name" value="DnaJ_subfamily_B"/>
</dbReference>
<evidence type="ECO:0000259" key="3">
    <source>
        <dbReference type="PROSITE" id="PS50076"/>
    </source>
</evidence>
<dbReference type="PANTHER" id="PTHR24078">
    <property type="entry name" value="DNAJ HOMOLOG SUBFAMILY C MEMBER"/>
    <property type="match status" value="1"/>
</dbReference>
<dbReference type="PANTHER" id="PTHR24078:SF553">
    <property type="entry name" value="DNAJ HOMOLOG SUBFAMILY B MEMBER 5"/>
    <property type="match status" value="1"/>
</dbReference>
<dbReference type="PROSITE" id="PS50076">
    <property type="entry name" value="DNAJ_2"/>
    <property type="match status" value="1"/>
</dbReference>
<evidence type="ECO:0000313" key="5">
    <source>
        <dbReference type="Proteomes" id="UP001521222"/>
    </source>
</evidence>
<dbReference type="Gene3D" id="1.10.287.110">
    <property type="entry name" value="DnaJ domain"/>
    <property type="match status" value="1"/>
</dbReference>
<comment type="caution">
    <text evidence="4">The sequence shown here is derived from an EMBL/GenBank/DDBJ whole genome shotgun (WGS) entry which is preliminary data.</text>
</comment>
<dbReference type="CDD" id="cd10747">
    <property type="entry name" value="DnaJ_C"/>
    <property type="match status" value="1"/>
</dbReference>
<dbReference type="InterPro" id="IPR001623">
    <property type="entry name" value="DnaJ_domain"/>
</dbReference>
<feature type="domain" description="J" evidence="3">
    <location>
        <begin position="6"/>
        <end position="71"/>
    </location>
</feature>
<feature type="region of interest" description="Disordered" evidence="2">
    <location>
        <begin position="314"/>
        <end position="342"/>
    </location>
</feature>
<dbReference type="InterPro" id="IPR002939">
    <property type="entry name" value="DnaJ_C"/>
</dbReference>
<evidence type="ECO:0000256" key="2">
    <source>
        <dbReference type="SAM" id="MobiDB-lite"/>
    </source>
</evidence>
<dbReference type="PRINTS" id="PR00625">
    <property type="entry name" value="JDOMAIN"/>
</dbReference>
<dbReference type="InterPro" id="IPR036869">
    <property type="entry name" value="J_dom_sf"/>
</dbReference>
<evidence type="ECO:0000256" key="1">
    <source>
        <dbReference type="ARBA" id="ARBA00023186"/>
    </source>
</evidence>
<feature type="region of interest" description="Disordered" evidence="2">
    <location>
        <begin position="174"/>
        <end position="194"/>
    </location>
</feature>
<dbReference type="SMART" id="SM00271">
    <property type="entry name" value="DnaJ"/>
    <property type="match status" value="1"/>
</dbReference>
<keyword evidence="5" id="KW-1185">Reference proteome</keyword>
<keyword evidence="1" id="KW-0143">Chaperone</keyword>
<name>A0ABR3RWT8_9PLEO</name>
<dbReference type="SUPFAM" id="SSF49493">
    <property type="entry name" value="HSP40/DnaJ peptide-binding domain"/>
    <property type="match status" value="2"/>
</dbReference>
<dbReference type="CDD" id="cd06257">
    <property type="entry name" value="DnaJ"/>
    <property type="match status" value="1"/>
</dbReference>
<dbReference type="Proteomes" id="UP001521222">
    <property type="component" value="Unassembled WGS sequence"/>
</dbReference>
<evidence type="ECO:0000313" key="4">
    <source>
        <dbReference type="EMBL" id="KAL1608882.1"/>
    </source>
</evidence>
<dbReference type="SUPFAM" id="SSF46565">
    <property type="entry name" value="Chaperone J-domain"/>
    <property type="match status" value="1"/>
</dbReference>
<protein>
    <submittedName>
        <fullName evidence="4">Molecular chaperone (DnaJ superfamily)</fullName>
    </submittedName>
</protein>
<sequence length="372" mass="39676">MVKETKLYDSLGVSPTATQEEIKKAYRKAALKWHPDKNKDNPQAAEKFKECSQAYEILSDAEKRQTYDQYGLEFILRGGQPAPEGADPGGNPFAGGGGFPFGGAGGMPGGGGARTFHFSTNGGGPGGFSFSNPENIFSEFLRGGGGNMGGGVGGDEDDLFSGFGMGGMPGGMGGSRGGRGPGQRFSGGRRAPEPEVTVVEKPLAVTLEELFNGTTKKLKIKRKTYDQATGKQSTQDRILEVPIKKGLKAGSKIKFSDVGDQVEGGTQDLHFVVSEKPHPLFTREGDDIKRTIELDLKEALTGWRRTVQTIDGKQLSVGSGGPTGPAWTERYPNLGMPKSKKPAERGDFVVGVKIKFPTSLTAQQKEQLKTIL</sequence>
<dbReference type="EMBL" id="JAKIXB020000005">
    <property type="protein sequence ID" value="KAL1608882.1"/>
    <property type="molecule type" value="Genomic_DNA"/>
</dbReference>
<gene>
    <name evidence="4" type="primary">SIS1</name>
    <name evidence="4" type="ORF">SLS59_002073</name>
</gene>
<dbReference type="Pfam" id="PF01556">
    <property type="entry name" value="DnaJ_C"/>
    <property type="match status" value="1"/>
</dbReference>
<accession>A0ABR3RWT8</accession>
<dbReference type="Pfam" id="PF00226">
    <property type="entry name" value="DnaJ"/>
    <property type="match status" value="1"/>
</dbReference>
<organism evidence="4 5">
    <name type="scientific">Nothophoma quercina</name>
    <dbReference type="NCBI Taxonomy" id="749835"/>
    <lineage>
        <taxon>Eukaryota</taxon>
        <taxon>Fungi</taxon>
        <taxon>Dikarya</taxon>
        <taxon>Ascomycota</taxon>
        <taxon>Pezizomycotina</taxon>
        <taxon>Dothideomycetes</taxon>
        <taxon>Pleosporomycetidae</taxon>
        <taxon>Pleosporales</taxon>
        <taxon>Pleosporineae</taxon>
        <taxon>Didymellaceae</taxon>
        <taxon>Nothophoma</taxon>
    </lineage>
</organism>
<dbReference type="InterPro" id="IPR008971">
    <property type="entry name" value="HSP40/DnaJ_pept-bd"/>
</dbReference>
<proteinExistence type="predicted"/>
<dbReference type="Gene3D" id="2.60.260.20">
    <property type="entry name" value="Urease metallochaperone UreE, N-terminal domain"/>
    <property type="match status" value="2"/>
</dbReference>
<reference evidence="4 5" key="1">
    <citation type="submission" date="2024-02" db="EMBL/GenBank/DDBJ databases">
        <title>De novo assembly and annotation of 12 fungi associated with fruit tree decline syndrome in Ontario, Canada.</title>
        <authorList>
            <person name="Sulman M."/>
            <person name="Ellouze W."/>
            <person name="Ilyukhin E."/>
        </authorList>
    </citation>
    <scope>NUCLEOTIDE SEQUENCE [LARGE SCALE GENOMIC DNA]</scope>
    <source>
        <strain evidence="4 5">M97-236</strain>
    </source>
</reference>